<sequence length="152" mass="16432">MNKQQHKTHFGSELDARVTRFGLRVSAGLTEHSQSLSGDVSERLRFAREQALLKAQAARKVQAATATAKPQVMRSGMALALGGTGGSSRWFKFASLMPLLLLVGGLLTIQYGQWHQQVAAAAEIDTALLSDNLPPAAYSDPGFSEYLSDEQE</sequence>
<dbReference type="Pfam" id="PF12279">
    <property type="entry name" value="DUF3619"/>
    <property type="match status" value="1"/>
</dbReference>
<gene>
    <name evidence="1" type="ORF">SNE35_21095</name>
</gene>
<organism evidence="1 2">
    <name type="scientific">Roseateles agri</name>
    <dbReference type="NCBI Taxonomy" id="3098619"/>
    <lineage>
        <taxon>Bacteria</taxon>
        <taxon>Pseudomonadati</taxon>
        <taxon>Pseudomonadota</taxon>
        <taxon>Betaproteobacteria</taxon>
        <taxon>Burkholderiales</taxon>
        <taxon>Sphaerotilaceae</taxon>
        <taxon>Roseateles</taxon>
    </lineage>
</organism>
<name>A0ABU5DL39_9BURK</name>
<accession>A0ABU5DL39</accession>
<evidence type="ECO:0000313" key="2">
    <source>
        <dbReference type="Proteomes" id="UP001285263"/>
    </source>
</evidence>
<evidence type="ECO:0000313" key="1">
    <source>
        <dbReference type="EMBL" id="MDY0747023.1"/>
    </source>
</evidence>
<dbReference type="InterPro" id="IPR022064">
    <property type="entry name" value="DUF3619"/>
</dbReference>
<keyword evidence="2" id="KW-1185">Reference proteome</keyword>
<reference evidence="1 2" key="1">
    <citation type="submission" date="2023-11" db="EMBL/GenBank/DDBJ databases">
        <title>Paucibacter sp. nov., isolated from fresh soil in Korea.</title>
        <authorList>
            <person name="Le N.T.T."/>
        </authorList>
    </citation>
    <scope>NUCLEOTIDE SEQUENCE [LARGE SCALE GENOMIC DNA]</scope>
    <source>
        <strain evidence="1 2">R3-3</strain>
    </source>
</reference>
<dbReference type="Proteomes" id="UP001285263">
    <property type="component" value="Unassembled WGS sequence"/>
</dbReference>
<dbReference type="RefSeq" id="WP_320424993.1">
    <property type="nucleotide sequence ID" value="NZ_JAXCLA010000007.1"/>
</dbReference>
<proteinExistence type="predicted"/>
<comment type="caution">
    <text evidence="1">The sequence shown here is derived from an EMBL/GenBank/DDBJ whole genome shotgun (WGS) entry which is preliminary data.</text>
</comment>
<protein>
    <submittedName>
        <fullName evidence="1">DUF3619 family protein</fullName>
    </submittedName>
</protein>
<dbReference type="EMBL" id="JAXCLA010000007">
    <property type="protein sequence ID" value="MDY0747023.1"/>
    <property type="molecule type" value="Genomic_DNA"/>
</dbReference>